<evidence type="ECO:0000256" key="1">
    <source>
        <dbReference type="SAM" id="MobiDB-lite"/>
    </source>
</evidence>
<gene>
    <name evidence="2" type="ORF">L210DRAFT_3555827</name>
</gene>
<proteinExistence type="predicted"/>
<comment type="caution">
    <text evidence="2">The sequence shown here is derived from an EMBL/GenBank/DDBJ whole genome shotgun (WGS) entry which is preliminary data.</text>
</comment>
<feature type="non-terminal residue" evidence="2">
    <location>
        <position position="64"/>
    </location>
</feature>
<dbReference type="AlphaFoldDB" id="A0AAD4BL24"/>
<keyword evidence="3" id="KW-1185">Reference proteome</keyword>
<organism evidence="2 3">
    <name type="scientific">Boletus edulis BED1</name>
    <dbReference type="NCBI Taxonomy" id="1328754"/>
    <lineage>
        <taxon>Eukaryota</taxon>
        <taxon>Fungi</taxon>
        <taxon>Dikarya</taxon>
        <taxon>Basidiomycota</taxon>
        <taxon>Agaricomycotina</taxon>
        <taxon>Agaricomycetes</taxon>
        <taxon>Agaricomycetidae</taxon>
        <taxon>Boletales</taxon>
        <taxon>Boletineae</taxon>
        <taxon>Boletaceae</taxon>
        <taxon>Boletoideae</taxon>
        <taxon>Boletus</taxon>
    </lineage>
</organism>
<evidence type="ECO:0000313" key="2">
    <source>
        <dbReference type="EMBL" id="KAF8433691.1"/>
    </source>
</evidence>
<protein>
    <submittedName>
        <fullName evidence="2">Uncharacterized protein</fullName>
    </submittedName>
</protein>
<name>A0AAD4BL24_BOLED</name>
<reference evidence="2" key="1">
    <citation type="submission" date="2019-10" db="EMBL/GenBank/DDBJ databases">
        <authorList>
            <consortium name="DOE Joint Genome Institute"/>
            <person name="Kuo A."/>
            <person name="Miyauchi S."/>
            <person name="Kiss E."/>
            <person name="Drula E."/>
            <person name="Kohler A."/>
            <person name="Sanchez-Garcia M."/>
            <person name="Andreopoulos B."/>
            <person name="Barry K.W."/>
            <person name="Bonito G."/>
            <person name="Buee M."/>
            <person name="Carver A."/>
            <person name="Chen C."/>
            <person name="Cichocki N."/>
            <person name="Clum A."/>
            <person name="Culley D."/>
            <person name="Crous P.W."/>
            <person name="Fauchery L."/>
            <person name="Girlanda M."/>
            <person name="Hayes R."/>
            <person name="Keri Z."/>
            <person name="LaButti K."/>
            <person name="Lipzen A."/>
            <person name="Lombard V."/>
            <person name="Magnuson J."/>
            <person name="Maillard F."/>
            <person name="Morin E."/>
            <person name="Murat C."/>
            <person name="Nolan M."/>
            <person name="Ohm R."/>
            <person name="Pangilinan J."/>
            <person name="Pereira M."/>
            <person name="Perotto S."/>
            <person name="Peter M."/>
            <person name="Riley R."/>
            <person name="Sitrit Y."/>
            <person name="Stielow B."/>
            <person name="Szollosi G."/>
            <person name="Zifcakova L."/>
            <person name="Stursova M."/>
            <person name="Spatafora J.W."/>
            <person name="Tedersoo L."/>
            <person name="Vaario L.-M."/>
            <person name="Yamada A."/>
            <person name="Yan M."/>
            <person name="Wang P."/>
            <person name="Xu J."/>
            <person name="Bruns T."/>
            <person name="Baldrian P."/>
            <person name="Vilgalys R."/>
            <person name="Henrissat B."/>
            <person name="Grigoriev I.V."/>
            <person name="Hibbett D."/>
            <person name="Nagy L.G."/>
            <person name="Martin F.M."/>
        </authorList>
    </citation>
    <scope>NUCLEOTIDE SEQUENCE</scope>
    <source>
        <strain evidence="2">BED1</strain>
    </source>
</reference>
<accession>A0AAD4BL24</accession>
<feature type="region of interest" description="Disordered" evidence="1">
    <location>
        <begin position="1"/>
        <end position="20"/>
    </location>
</feature>
<feature type="compositionally biased region" description="Basic and acidic residues" evidence="1">
    <location>
        <begin position="39"/>
        <end position="55"/>
    </location>
</feature>
<dbReference type="EMBL" id="WHUW01000032">
    <property type="protein sequence ID" value="KAF8433691.1"/>
    <property type="molecule type" value="Genomic_DNA"/>
</dbReference>
<dbReference type="Proteomes" id="UP001194468">
    <property type="component" value="Unassembled WGS sequence"/>
</dbReference>
<evidence type="ECO:0000313" key="3">
    <source>
        <dbReference type="Proteomes" id="UP001194468"/>
    </source>
</evidence>
<reference evidence="2" key="2">
    <citation type="journal article" date="2020" name="Nat. Commun.">
        <title>Large-scale genome sequencing of mycorrhizal fungi provides insights into the early evolution of symbiotic traits.</title>
        <authorList>
            <person name="Miyauchi S."/>
            <person name="Kiss E."/>
            <person name="Kuo A."/>
            <person name="Drula E."/>
            <person name="Kohler A."/>
            <person name="Sanchez-Garcia M."/>
            <person name="Morin E."/>
            <person name="Andreopoulos B."/>
            <person name="Barry K.W."/>
            <person name="Bonito G."/>
            <person name="Buee M."/>
            <person name="Carver A."/>
            <person name="Chen C."/>
            <person name="Cichocki N."/>
            <person name="Clum A."/>
            <person name="Culley D."/>
            <person name="Crous P.W."/>
            <person name="Fauchery L."/>
            <person name="Girlanda M."/>
            <person name="Hayes R.D."/>
            <person name="Keri Z."/>
            <person name="LaButti K."/>
            <person name="Lipzen A."/>
            <person name="Lombard V."/>
            <person name="Magnuson J."/>
            <person name="Maillard F."/>
            <person name="Murat C."/>
            <person name="Nolan M."/>
            <person name="Ohm R.A."/>
            <person name="Pangilinan J."/>
            <person name="Pereira M.F."/>
            <person name="Perotto S."/>
            <person name="Peter M."/>
            <person name="Pfister S."/>
            <person name="Riley R."/>
            <person name="Sitrit Y."/>
            <person name="Stielow J.B."/>
            <person name="Szollosi G."/>
            <person name="Zifcakova L."/>
            <person name="Stursova M."/>
            <person name="Spatafora J.W."/>
            <person name="Tedersoo L."/>
            <person name="Vaario L.M."/>
            <person name="Yamada A."/>
            <person name="Yan M."/>
            <person name="Wang P."/>
            <person name="Xu J."/>
            <person name="Bruns T."/>
            <person name="Baldrian P."/>
            <person name="Vilgalys R."/>
            <person name="Dunand C."/>
            <person name="Henrissat B."/>
            <person name="Grigoriev I.V."/>
            <person name="Hibbett D."/>
            <person name="Nagy L.G."/>
            <person name="Martin F.M."/>
        </authorList>
    </citation>
    <scope>NUCLEOTIDE SEQUENCE</scope>
    <source>
        <strain evidence="2">BED1</strain>
    </source>
</reference>
<sequence length="64" mass="6799">MINNNVASVEDVADSSLSPAGTVRHLVDRPLLVPLRSIRRVDGRDDKGAGSDSGRRRPLGGVGY</sequence>
<feature type="region of interest" description="Disordered" evidence="1">
    <location>
        <begin position="39"/>
        <end position="64"/>
    </location>
</feature>